<accession>A0ABW8EJ98</accession>
<keyword evidence="2 6" id="KW-0812">Transmembrane</keyword>
<evidence type="ECO:0000256" key="4">
    <source>
        <dbReference type="ARBA" id="ARBA00023136"/>
    </source>
</evidence>
<feature type="transmembrane region" description="Helical" evidence="6">
    <location>
        <begin position="320"/>
        <end position="342"/>
    </location>
</feature>
<comment type="subcellular location">
    <subcellularLocation>
        <location evidence="1">Membrane</location>
        <topology evidence="1">Multi-pass membrane protein</topology>
    </subcellularLocation>
</comment>
<feature type="transmembrane region" description="Helical" evidence="6">
    <location>
        <begin position="67"/>
        <end position="88"/>
    </location>
</feature>
<feature type="transmembrane region" description="Helical" evidence="6">
    <location>
        <begin position="195"/>
        <end position="215"/>
    </location>
</feature>
<evidence type="ECO:0000256" key="3">
    <source>
        <dbReference type="ARBA" id="ARBA00022989"/>
    </source>
</evidence>
<dbReference type="Gene3D" id="1.10.3080.10">
    <property type="entry name" value="Clc chloride channel"/>
    <property type="match status" value="1"/>
</dbReference>
<feature type="compositionally biased region" description="Pro residues" evidence="5">
    <location>
        <begin position="469"/>
        <end position="481"/>
    </location>
</feature>
<feature type="transmembrane region" description="Helical" evidence="6">
    <location>
        <begin position="158"/>
        <end position="183"/>
    </location>
</feature>
<evidence type="ECO:0000256" key="1">
    <source>
        <dbReference type="ARBA" id="ARBA00004141"/>
    </source>
</evidence>
<organism evidence="7 8">
    <name type="scientific">Streptomyces toxytricini</name>
    <name type="common">Actinomyces toxytricini</name>
    <dbReference type="NCBI Taxonomy" id="67369"/>
    <lineage>
        <taxon>Bacteria</taxon>
        <taxon>Bacillati</taxon>
        <taxon>Actinomycetota</taxon>
        <taxon>Actinomycetes</taxon>
        <taxon>Kitasatosporales</taxon>
        <taxon>Streptomycetaceae</taxon>
        <taxon>Streptomyces</taxon>
    </lineage>
</organism>
<feature type="transmembrane region" description="Helical" evidence="6">
    <location>
        <begin position="275"/>
        <end position="295"/>
    </location>
</feature>
<dbReference type="SUPFAM" id="SSF81340">
    <property type="entry name" value="Clc chloride channel"/>
    <property type="match status" value="1"/>
</dbReference>
<gene>
    <name evidence="7" type="ORF">ACIO7M_19770</name>
</gene>
<evidence type="ECO:0000256" key="6">
    <source>
        <dbReference type="SAM" id="Phobius"/>
    </source>
</evidence>
<feature type="transmembrane region" description="Helical" evidence="6">
    <location>
        <begin position="375"/>
        <end position="402"/>
    </location>
</feature>
<dbReference type="EMBL" id="JBIUYY010000008">
    <property type="protein sequence ID" value="MFJ2823334.1"/>
    <property type="molecule type" value="Genomic_DNA"/>
</dbReference>
<protein>
    <submittedName>
        <fullName evidence="7">Chloride channel protein</fullName>
    </submittedName>
</protein>
<keyword evidence="3 6" id="KW-1133">Transmembrane helix</keyword>
<keyword evidence="8" id="KW-1185">Reference proteome</keyword>
<comment type="caution">
    <text evidence="7">The sequence shown here is derived from an EMBL/GenBank/DDBJ whole genome shotgun (WGS) entry which is preliminary data.</text>
</comment>
<feature type="transmembrane region" description="Helical" evidence="6">
    <location>
        <begin position="242"/>
        <end position="263"/>
    </location>
</feature>
<feature type="compositionally biased region" description="Low complexity" evidence="5">
    <location>
        <begin position="431"/>
        <end position="460"/>
    </location>
</feature>
<feature type="transmembrane region" description="Helical" evidence="6">
    <location>
        <begin position="23"/>
        <end position="47"/>
    </location>
</feature>
<dbReference type="RefSeq" id="WP_402382718.1">
    <property type="nucleotide sequence ID" value="NZ_JBIUYY010000008.1"/>
</dbReference>
<dbReference type="InterPro" id="IPR001807">
    <property type="entry name" value="ClC"/>
</dbReference>
<reference evidence="7 8" key="1">
    <citation type="submission" date="2024-10" db="EMBL/GenBank/DDBJ databases">
        <title>The Natural Products Discovery Center: Release of the First 8490 Sequenced Strains for Exploring Actinobacteria Biosynthetic Diversity.</title>
        <authorList>
            <person name="Kalkreuter E."/>
            <person name="Kautsar S.A."/>
            <person name="Yang D."/>
            <person name="Bader C.D."/>
            <person name="Teijaro C.N."/>
            <person name="Fluegel L."/>
            <person name="Davis C.M."/>
            <person name="Simpson J.R."/>
            <person name="Lauterbach L."/>
            <person name="Steele A.D."/>
            <person name="Gui C."/>
            <person name="Meng S."/>
            <person name="Li G."/>
            <person name="Viehrig K."/>
            <person name="Ye F."/>
            <person name="Su P."/>
            <person name="Kiefer A.F."/>
            <person name="Nichols A."/>
            <person name="Cepeda A.J."/>
            <person name="Yan W."/>
            <person name="Fan B."/>
            <person name="Jiang Y."/>
            <person name="Adhikari A."/>
            <person name="Zheng C.-J."/>
            <person name="Schuster L."/>
            <person name="Cowan T.M."/>
            <person name="Smanski M.J."/>
            <person name="Chevrette M.G."/>
            <person name="De Carvalho L.P.S."/>
            <person name="Shen B."/>
        </authorList>
    </citation>
    <scope>NUCLEOTIDE SEQUENCE [LARGE SCALE GENOMIC DNA]</scope>
    <source>
        <strain evidence="7 8">NPDC087220</strain>
    </source>
</reference>
<dbReference type="InterPro" id="IPR014743">
    <property type="entry name" value="Cl-channel_core"/>
</dbReference>
<feature type="region of interest" description="Disordered" evidence="5">
    <location>
        <begin position="431"/>
        <end position="481"/>
    </location>
</feature>
<evidence type="ECO:0000256" key="5">
    <source>
        <dbReference type="SAM" id="MobiDB-lite"/>
    </source>
</evidence>
<evidence type="ECO:0000256" key="2">
    <source>
        <dbReference type="ARBA" id="ARBA00022692"/>
    </source>
</evidence>
<dbReference type="Pfam" id="PF00654">
    <property type="entry name" value="Voltage_CLC"/>
    <property type="match status" value="1"/>
</dbReference>
<name>A0ABW8EJ98_STRT5</name>
<dbReference type="Proteomes" id="UP001617351">
    <property type="component" value="Unassembled WGS sequence"/>
</dbReference>
<feature type="transmembrane region" description="Helical" evidence="6">
    <location>
        <begin position="349"/>
        <end position="369"/>
    </location>
</feature>
<keyword evidence="4 6" id="KW-0472">Membrane</keyword>
<sequence length="481" mass="47409">MAPTSAADPQLRQILAGRGYRRLLLLAALLGVPVALVSFFFVSAQLALQNLVWEDWPEDLGFDRAPWWWPLPWLLLAGLILAPVVTRMPGGGGHVPAHGLGGPPVGPKALPGVVVAALLTLPLGVVLGPEAPLMALGSGLALLAAQLSRKPLDAMNGAVIATAGQTAAISTILGGPLVAAVLVIEAAGLGGTGMVVVLLPSLLASGAGALVFTGFGDWTGLSTGDLALPTAPPRFTPDAADFLWGIPAAALIAALVAAGMALGRRTEKWIRPQTGLRTVLCAVGVGVCLAVYALVTGRDPAEAALSGQITLGTLAADPHAWPIAALCALILFKGLAWGLSLGGLRGGPIFPSILVGAAAGVVCSGLPGLGTTPGLALGIAAAAAAVTGLPLTSSVLTVLLLGQGAYHQTPLVVFAAVVASIVTRLLRRPQGPAEGAAPGAAAAAGDGPAADPGSGSAAGARPGGGPRPESGPPGPGRDPAP</sequence>
<proteinExistence type="predicted"/>
<evidence type="ECO:0000313" key="7">
    <source>
        <dbReference type="EMBL" id="MFJ2823334.1"/>
    </source>
</evidence>
<evidence type="ECO:0000313" key="8">
    <source>
        <dbReference type="Proteomes" id="UP001617351"/>
    </source>
</evidence>